<protein>
    <submittedName>
        <fullName evidence="1">Antibiotic ABC transporter</fullName>
    </submittedName>
</protein>
<proteinExistence type="predicted"/>
<sequence>MNAVLPLTLWSQMATIGWESQMVICMRSAAMLGLLPQAPDEVSRMITEKQDAAKESLLAAMRAASSGKRADQVLEAALSPYARRTHANAKRLTKAA</sequence>
<organism evidence="1 2">
    <name type="scientific">Paracoccus suum</name>
    <dbReference type="NCBI Taxonomy" id="2259340"/>
    <lineage>
        <taxon>Bacteria</taxon>
        <taxon>Pseudomonadati</taxon>
        <taxon>Pseudomonadota</taxon>
        <taxon>Alphaproteobacteria</taxon>
        <taxon>Rhodobacterales</taxon>
        <taxon>Paracoccaceae</taxon>
        <taxon>Paracoccus</taxon>
    </lineage>
</organism>
<dbReference type="EMBL" id="CP030918">
    <property type="protein sequence ID" value="AXC49124.1"/>
    <property type="molecule type" value="Genomic_DNA"/>
</dbReference>
<dbReference type="AlphaFoldDB" id="A0A344PIB9"/>
<keyword evidence="2" id="KW-1185">Reference proteome</keyword>
<accession>A0A344PIB9</accession>
<evidence type="ECO:0000313" key="1">
    <source>
        <dbReference type="EMBL" id="AXC49124.1"/>
    </source>
</evidence>
<dbReference type="KEGG" id="pars:DRW48_05005"/>
<gene>
    <name evidence="1" type="ORF">DRW48_05005</name>
</gene>
<dbReference type="RefSeq" id="WP_114075443.1">
    <property type="nucleotide sequence ID" value="NZ_CP030918.1"/>
</dbReference>
<evidence type="ECO:0000313" key="2">
    <source>
        <dbReference type="Proteomes" id="UP000252023"/>
    </source>
</evidence>
<name>A0A344PIB9_9RHOB</name>
<reference evidence="2" key="1">
    <citation type="submission" date="2018-07" db="EMBL/GenBank/DDBJ databases">
        <title>Genome sequencing of Paracoccus sp. SC2-6.</title>
        <authorList>
            <person name="Heo J."/>
            <person name="Kim S.-J."/>
            <person name="Kwon S.-W."/>
        </authorList>
    </citation>
    <scope>NUCLEOTIDE SEQUENCE [LARGE SCALE GENOMIC DNA]</scope>
    <source>
        <strain evidence="2">SC2-6</strain>
    </source>
</reference>
<dbReference type="OrthoDB" id="7869201at2"/>
<dbReference type="Proteomes" id="UP000252023">
    <property type="component" value="Chromosome"/>
</dbReference>